<proteinExistence type="predicted"/>
<dbReference type="AlphaFoldDB" id="A0A7S3PNV7"/>
<evidence type="ECO:0000256" key="1">
    <source>
        <dbReference type="SAM" id="Phobius"/>
    </source>
</evidence>
<protein>
    <submittedName>
        <fullName evidence="2">Uncharacterized protein</fullName>
    </submittedName>
</protein>
<feature type="transmembrane region" description="Helical" evidence="1">
    <location>
        <begin position="82"/>
        <end position="101"/>
    </location>
</feature>
<keyword evidence="1" id="KW-1133">Transmembrane helix</keyword>
<keyword evidence="1" id="KW-0812">Transmembrane</keyword>
<accession>A0A7S3PNV7</accession>
<reference evidence="2" key="1">
    <citation type="submission" date="2021-01" db="EMBL/GenBank/DDBJ databases">
        <authorList>
            <person name="Corre E."/>
            <person name="Pelletier E."/>
            <person name="Niang G."/>
            <person name="Scheremetjew M."/>
            <person name="Finn R."/>
            <person name="Kale V."/>
            <person name="Holt S."/>
            <person name="Cochrane G."/>
            <person name="Meng A."/>
            <person name="Brown T."/>
            <person name="Cohen L."/>
        </authorList>
    </citation>
    <scope>NUCLEOTIDE SEQUENCE</scope>
    <source>
        <strain evidence="2">GSBS06</strain>
    </source>
</reference>
<keyword evidence="1" id="KW-0472">Membrane</keyword>
<gene>
    <name evidence="2" type="ORF">ASTO00021_LOCUS15595</name>
</gene>
<dbReference type="EMBL" id="HBIN01020413">
    <property type="protein sequence ID" value="CAE0445585.1"/>
    <property type="molecule type" value="Transcribed_RNA"/>
</dbReference>
<evidence type="ECO:0000313" key="2">
    <source>
        <dbReference type="EMBL" id="CAE0445585.1"/>
    </source>
</evidence>
<name>A0A7S3PNV7_9STRA</name>
<organism evidence="2">
    <name type="scientific">Aplanochytrium stocchinoi</name>
    <dbReference type="NCBI Taxonomy" id="215587"/>
    <lineage>
        <taxon>Eukaryota</taxon>
        <taxon>Sar</taxon>
        <taxon>Stramenopiles</taxon>
        <taxon>Bigyra</taxon>
        <taxon>Labyrinthulomycetes</taxon>
        <taxon>Thraustochytrida</taxon>
        <taxon>Thraustochytriidae</taxon>
        <taxon>Aplanochytrium</taxon>
    </lineage>
</organism>
<sequence>MNMKKHMHDDDWDWIITPFTGNYTDLEQVLTFVAVNTGEGPCTWKPPGIQREPNLNPLAFAYTSFPFTKPTPRHSLFTDPGFVISWIFLVVLALDWVRLYLKEHE</sequence>